<organism evidence="2 3">
    <name type="scientific">Actinoplanes utahensis</name>
    <dbReference type="NCBI Taxonomy" id="1869"/>
    <lineage>
        <taxon>Bacteria</taxon>
        <taxon>Bacillati</taxon>
        <taxon>Actinomycetota</taxon>
        <taxon>Actinomycetes</taxon>
        <taxon>Micromonosporales</taxon>
        <taxon>Micromonosporaceae</taxon>
        <taxon>Actinoplanes</taxon>
    </lineage>
</organism>
<dbReference type="STRING" id="1869.MB27_33660"/>
<dbReference type="InterPro" id="IPR012349">
    <property type="entry name" value="Split_barrel_FMN-bd"/>
</dbReference>
<dbReference type="InterPro" id="IPR011576">
    <property type="entry name" value="Pyridox_Oxase_N"/>
</dbReference>
<evidence type="ECO:0000313" key="2">
    <source>
        <dbReference type="EMBL" id="KHD73508.1"/>
    </source>
</evidence>
<dbReference type="RefSeq" id="WP_043531585.1">
    <property type="nucleotide sequence ID" value="NZ_BAABKU010000032.1"/>
</dbReference>
<proteinExistence type="predicted"/>
<gene>
    <name evidence="2" type="ORF">MB27_33660</name>
</gene>
<reference evidence="2 3" key="1">
    <citation type="submission" date="2014-10" db="EMBL/GenBank/DDBJ databases">
        <title>Draft genome sequence of Actinoplanes utahensis NRRL 12052.</title>
        <authorList>
            <person name="Velasco-Bucheli B."/>
            <person name="del Cerro C."/>
            <person name="Hormigo D."/>
            <person name="Garcia J.L."/>
            <person name="Acebal C."/>
            <person name="Arroyo M."/>
            <person name="de la Mata I."/>
        </authorList>
    </citation>
    <scope>NUCLEOTIDE SEQUENCE [LARGE SCALE GENOMIC DNA]</scope>
    <source>
        <strain evidence="2 3">NRRL 12052</strain>
    </source>
</reference>
<dbReference type="eggNOG" id="COG0748">
    <property type="taxonomic scope" value="Bacteria"/>
</dbReference>
<dbReference type="EMBL" id="JRTT01000130">
    <property type="protein sequence ID" value="KHD73508.1"/>
    <property type="molecule type" value="Genomic_DNA"/>
</dbReference>
<dbReference type="OrthoDB" id="9788889at2"/>
<dbReference type="AlphaFoldDB" id="A0A0A6UEK3"/>
<name>A0A0A6UEK3_ACTUT</name>
<dbReference type="Pfam" id="PF01243">
    <property type="entry name" value="PNPOx_N"/>
    <property type="match status" value="1"/>
</dbReference>
<accession>A0A0A6UEK3</accession>
<protein>
    <recommendedName>
        <fullName evidence="1">Pyridoxamine 5'-phosphate oxidase N-terminal domain-containing protein</fullName>
    </recommendedName>
</protein>
<sequence>MTDEITVQARALLAANRYAVIGTATPGGAPWVSPLYVVVPDLDTVLWLSRPTSRHSELIAANDRIAVTVFDSTVPMGGATAFYALATAGLCPDADLPGLLATFSAHSAAHGFPTWRLEQVTGDAPLRLYRAAITEAWLLPAEDGPERRIPLRPGV</sequence>
<keyword evidence="3" id="KW-1185">Reference proteome</keyword>
<dbReference type="Gene3D" id="2.30.110.10">
    <property type="entry name" value="Electron Transport, Fmn-binding Protein, Chain A"/>
    <property type="match status" value="1"/>
</dbReference>
<comment type="caution">
    <text evidence="2">The sequence shown here is derived from an EMBL/GenBank/DDBJ whole genome shotgun (WGS) entry which is preliminary data.</text>
</comment>
<feature type="domain" description="Pyridoxamine 5'-phosphate oxidase N-terminal" evidence="1">
    <location>
        <begin position="8"/>
        <end position="136"/>
    </location>
</feature>
<dbReference type="SUPFAM" id="SSF50475">
    <property type="entry name" value="FMN-binding split barrel"/>
    <property type="match status" value="1"/>
</dbReference>
<evidence type="ECO:0000259" key="1">
    <source>
        <dbReference type="Pfam" id="PF01243"/>
    </source>
</evidence>
<dbReference type="Proteomes" id="UP000054537">
    <property type="component" value="Unassembled WGS sequence"/>
</dbReference>
<evidence type="ECO:0000313" key="3">
    <source>
        <dbReference type="Proteomes" id="UP000054537"/>
    </source>
</evidence>